<dbReference type="SUPFAM" id="SSF47203">
    <property type="entry name" value="Acyl-CoA dehydrogenase C-terminal domain-like"/>
    <property type="match status" value="1"/>
</dbReference>
<dbReference type="SUPFAM" id="SSF56645">
    <property type="entry name" value="Acyl-CoA dehydrogenase NM domain-like"/>
    <property type="match status" value="1"/>
</dbReference>
<dbReference type="Pfam" id="PF02770">
    <property type="entry name" value="Acyl-CoA_dh_M"/>
    <property type="match status" value="1"/>
</dbReference>
<gene>
    <name evidence="10" type="ORF">IAC18_02100</name>
</gene>
<dbReference type="GO" id="GO:0003995">
    <property type="term" value="F:acyl-CoA dehydrogenase activity"/>
    <property type="evidence" value="ECO:0007669"/>
    <property type="project" value="InterPro"/>
</dbReference>
<dbReference type="InterPro" id="IPR046373">
    <property type="entry name" value="Acyl-CoA_Oxase/DH_mid-dom_sf"/>
</dbReference>
<feature type="domain" description="Acyl-CoA dehydrogenase/oxidase C-terminal" evidence="7">
    <location>
        <begin position="228"/>
        <end position="374"/>
    </location>
</feature>
<dbReference type="FunFam" id="1.10.540.10:FF:000002">
    <property type="entry name" value="Acyl-CoA dehydrogenase FadE19"/>
    <property type="match status" value="1"/>
</dbReference>
<feature type="domain" description="Acyl-CoA dehydrogenase/oxidase N-terminal" evidence="9">
    <location>
        <begin position="7"/>
        <end position="117"/>
    </location>
</feature>
<dbReference type="PROSITE" id="PS00073">
    <property type="entry name" value="ACYL_COA_DH_2"/>
    <property type="match status" value="1"/>
</dbReference>
<evidence type="ECO:0000313" key="11">
    <source>
        <dbReference type="Proteomes" id="UP000824001"/>
    </source>
</evidence>
<reference evidence="10" key="2">
    <citation type="journal article" date="2021" name="PeerJ">
        <title>Extensive microbial diversity within the chicken gut microbiome revealed by metagenomics and culture.</title>
        <authorList>
            <person name="Gilroy R."/>
            <person name="Ravi A."/>
            <person name="Getino M."/>
            <person name="Pursley I."/>
            <person name="Horton D.L."/>
            <person name="Alikhan N.F."/>
            <person name="Baker D."/>
            <person name="Gharbi K."/>
            <person name="Hall N."/>
            <person name="Watson M."/>
            <person name="Adriaenssens E.M."/>
            <person name="Foster-Nyarko E."/>
            <person name="Jarju S."/>
            <person name="Secka A."/>
            <person name="Antonio M."/>
            <person name="Oren A."/>
            <person name="Chaudhuri R.R."/>
            <person name="La Ragione R."/>
            <person name="Hildebrand F."/>
            <person name="Pallen M.J."/>
        </authorList>
    </citation>
    <scope>NUCLEOTIDE SEQUENCE</scope>
    <source>
        <strain evidence="10">ChiHjej10B9-9673</strain>
    </source>
</reference>
<dbReference type="Gene3D" id="2.40.110.10">
    <property type="entry name" value="Butyryl-CoA Dehydrogenase, subunit A, domain 2"/>
    <property type="match status" value="1"/>
</dbReference>
<keyword evidence="3 6" id="KW-0285">Flavoprotein</keyword>
<evidence type="ECO:0000256" key="3">
    <source>
        <dbReference type="ARBA" id="ARBA00022630"/>
    </source>
</evidence>
<feature type="domain" description="Acyl-CoA oxidase/dehydrogenase middle" evidence="8">
    <location>
        <begin position="120"/>
        <end position="215"/>
    </location>
</feature>
<dbReference type="InterPro" id="IPR036250">
    <property type="entry name" value="AcylCo_DH-like_C"/>
</dbReference>
<dbReference type="PANTHER" id="PTHR43884">
    <property type="entry name" value="ACYL-COA DEHYDROGENASE"/>
    <property type="match status" value="1"/>
</dbReference>
<name>A0A9D1FCN9_9FIRM</name>
<evidence type="ECO:0000256" key="5">
    <source>
        <dbReference type="ARBA" id="ARBA00023002"/>
    </source>
</evidence>
<dbReference type="FunFam" id="1.20.140.10:FF:000004">
    <property type="entry name" value="Acyl-CoA dehydrogenase FadE25"/>
    <property type="match status" value="1"/>
</dbReference>
<dbReference type="FunFam" id="2.40.110.10:FF:000001">
    <property type="entry name" value="Acyl-CoA dehydrogenase, mitochondrial"/>
    <property type="match status" value="1"/>
</dbReference>
<evidence type="ECO:0000256" key="6">
    <source>
        <dbReference type="RuleBase" id="RU362125"/>
    </source>
</evidence>
<protein>
    <submittedName>
        <fullName evidence="10">Acyl-CoA dehydrogenase family protein</fullName>
    </submittedName>
</protein>
<dbReference type="InterPro" id="IPR006091">
    <property type="entry name" value="Acyl-CoA_Oxase/DH_mid-dom"/>
</dbReference>
<dbReference type="InterPro" id="IPR009075">
    <property type="entry name" value="AcylCo_DH/oxidase_C"/>
</dbReference>
<comment type="similarity">
    <text evidence="2 6">Belongs to the acyl-CoA dehydrogenase family.</text>
</comment>
<dbReference type="InterPro" id="IPR006089">
    <property type="entry name" value="Acyl-CoA_DH_CS"/>
</dbReference>
<evidence type="ECO:0000259" key="8">
    <source>
        <dbReference type="Pfam" id="PF02770"/>
    </source>
</evidence>
<evidence type="ECO:0000259" key="7">
    <source>
        <dbReference type="Pfam" id="PF00441"/>
    </source>
</evidence>
<keyword evidence="5 6" id="KW-0560">Oxidoreductase</keyword>
<reference evidence="10" key="1">
    <citation type="submission" date="2020-10" db="EMBL/GenBank/DDBJ databases">
        <authorList>
            <person name="Gilroy R."/>
        </authorList>
    </citation>
    <scope>NUCLEOTIDE SEQUENCE</scope>
    <source>
        <strain evidence="10">ChiHjej10B9-9673</strain>
    </source>
</reference>
<dbReference type="InterPro" id="IPR013786">
    <property type="entry name" value="AcylCoA_DH/ox_N"/>
</dbReference>
<evidence type="ECO:0000256" key="4">
    <source>
        <dbReference type="ARBA" id="ARBA00022827"/>
    </source>
</evidence>
<dbReference type="PANTHER" id="PTHR43884:SF12">
    <property type="entry name" value="ISOVALERYL-COA DEHYDROGENASE, MITOCHONDRIAL-RELATED"/>
    <property type="match status" value="1"/>
</dbReference>
<dbReference type="Proteomes" id="UP000824001">
    <property type="component" value="Unassembled WGS sequence"/>
</dbReference>
<comment type="caution">
    <text evidence="10">The sequence shown here is derived from an EMBL/GenBank/DDBJ whole genome shotgun (WGS) entry which is preliminary data.</text>
</comment>
<dbReference type="Gene3D" id="1.20.140.10">
    <property type="entry name" value="Butyryl-CoA Dehydrogenase, subunit A, domain 3"/>
    <property type="match status" value="1"/>
</dbReference>
<dbReference type="InterPro" id="IPR037069">
    <property type="entry name" value="AcylCoA_DH/ox_N_sf"/>
</dbReference>
<evidence type="ECO:0000256" key="2">
    <source>
        <dbReference type="ARBA" id="ARBA00009347"/>
    </source>
</evidence>
<dbReference type="PROSITE" id="PS00072">
    <property type="entry name" value="ACYL_COA_DH_1"/>
    <property type="match status" value="1"/>
</dbReference>
<evidence type="ECO:0000256" key="1">
    <source>
        <dbReference type="ARBA" id="ARBA00001974"/>
    </source>
</evidence>
<proteinExistence type="inferred from homology"/>
<keyword evidence="4 6" id="KW-0274">FAD</keyword>
<comment type="cofactor">
    <cofactor evidence="1 6">
        <name>FAD</name>
        <dbReference type="ChEBI" id="CHEBI:57692"/>
    </cofactor>
</comment>
<dbReference type="EMBL" id="DVJK01000058">
    <property type="protein sequence ID" value="HIS66334.1"/>
    <property type="molecule type" value="Genomic_DNA"/>
</dbReference>
<evidence type="ECO:0000259" key="9">
    <source>
        <dbReference type="Pfam" id="PF02771"/>
    </source>
</evidence>
<dbReference type="PIRSF" id="PIRSF016578">
    <property type="entry name" value="HsaA"/>
    <property type="match status" value="1"/>
</dbReference>
<dbReference type="Gene3D" id="1.10.540.10">
    <property type="entry name" value="Acyl-CoA dehydrogenase/oxidase, N-terminal domain"/>
    <property type="match status" value="1"/>
</dbReference>
<organism evidence="10 11">
    <name type="scientific">Candidatus Scatomorpha merdipullorum</name>
    <dbReference type="NCBI Taxonomy" id="2840927"/>
    <lineage>
        <taxon>Bacteria</taxon>
        <taxon>Bacillati</taxon>
        <taxon>Bacillota</taxon>
        <taxon>Clostridia</taxon>
        <taxon>Eubacteriales</taxon>
        <taxon>Candidatus Scatomorpha</taxon>
    </lineage>
</organism>
<dbReference type="InterPro" id="IPR009100">
    <property type="entry name" value="AcylCoA_DH/oxidase_NM_dom_sf"/>
</dbReference>
<dbReference type="AlphaFoldDB" id="A0A9D1FCN9"/>
<accession>A0A9D1FCN9</accession>
<evidence type="ECO:0000313" key="10">
    <source>
        <dbReference type="EMBL" id="HIS66334.1"/>
    </source>
</evidence>
<dbReference type="Pfam" id="PF00441">
    <property type="entry name" value="Acyl-CoA_dh_1"/>
    <property type="match status" value="1"/>
</dbReference>
<dbReference type="Pfam" id="PF02771">
    <property type="entry name" value="Acyl-CoA_dh_N"/>
    <property type="match status" value="1"/>
</dbReference>
<dbReference type="GO" id="GO:0050660">
    <property type="term" value="F:flavin adenine dinucleotide binding"/>
    <property type="evidence" value="ECO:0007669"/>
    <property type="project" value="InterPro"/>
</dbReference>
<sequence>MITFQFTEEQNMIRDMVREFTKKEVEPRDKWMDENGFDYDLHKKLTQAGLMGIHLAEKYGGGGGDAVTSIIVIHELAKGSASVALFLDANWLAADLILYHGSEAQKDKYLPLAAQGKIFAFGLTESSAGSDAAGIKSTVVPAEDGGWILNGGKAWITNSGVADYYVILAKTDPEAGNKGISAFIVPKEVEGLTVGKFEDKMGMRGSATCELSFDNIHLPADALLGDLGKGFKMAMEALDGARISIGAIAAGLSEHAMTVAKNYANERMTFGKPIAKHQGIQFKFADMAAEIRAMELLTYDTARMKAEGKRHTLEAAETKLFSGTRCTQICLECQQVLGGNGYSKEYNVERFVRDAKLLEIGEGTNEILRMLIGGTVLAQK</sequence>